<evidence type="ECO:0000313" key="3">
    <source>
        <dbReference type="Proteomes" id="UP001344658"/>
    </source>
</evidence>
<feature type="signal peptide" evidence="1">
    <location>
        <begin position="1"/>
        <end position="27"/>
    </location>
</feature>
<reference evidence="2 3" key="1">
    <citation type="submission" date="2023-12" db="EMBL/GenBank/DDBJ databases">
        <title>Streptomyces sp. V4-01.</title>
        <authorList>
            <person name="Somphong A."/>
            <person name="Phongsopitanun W."/>
        </authorList>
    </citation>
    <scope>NUCLEOTIDE SEQUENCE [LARGE SCALE GENOMIC DNA]</scope>
    <source>
        <strain evidence="2 3">V4-01</strain>
    </source>
</reference>
<keyword evidence="1" id="KW-0732">Signal</keyword>
<gene>
    <name evidence="2" type="ORF">V2S66_18445</name>
</gene>
<name>A0ABU7PDR0_9ACTN</name>
<evidence type="ECO:0000256" key="1">
    <source>
        <dbReference type="SAM" id="SignalP"/>
    </source>
</evidence>
<feature type="chain" id="PRO_5045805578" evidence="1">
    <location>
        <begin position="28"/>
        <end position="174"/>
    </location>
</feature>
<comment type="caution">
    <text evidence="2">The sequence shown here is derived from an EMBL/GenBank/DDBJ whole genome shotgun (WGS) entry which is preliminary data.</text>
</comment>
<proteinExistence type="predicted"/>
<organism evidence="2 3">
    <name type="scientific">Actinacidiphila polyblastidii</name>
    <dbReference type="NCBI Taxonomy" id="3110430"/>
    <lineage>
        <taxon>Bacteria</taxon>
        <taxon>Bacillati</taxon>
        <taxon>Actinomycetota</taxon>
        <taxon>Actinomycetes</taxon>
        <taxon>Kitasatosporales</taxon>
        <taxon>Streptomycetaceae</taxon>
        <taxon>Actinacidiphila</taxon>
    </lineage>
</organism>
<accession>A0ABU7PDR0</accession>
<sequence>MKKTSALAGAGLAAAALLFGFAVPASANSSAIVPASQPSALLQEVLRTHPDAKQVGANEISFDHGHANLTVSNSPAVLSDCKAGWYCFWQDTNFSGRRVSYNLCSGSSGNGNYYNLTTDNFNDQTTAFANNTNYSIRVFDDINAGGAQLWTEGAHSTSADVGFGNNDRASSFAC</sequence>
<dbReference type="Gene3D" id="2.60.20.10">
    <property type="entry name" value="Crystallins"/>
    <property type="match status" value="1"/>
</dbReference>
<protein>
    <submittedName>
        <fullName evidence="2">Peptidase inhibitor family I36 protein</fullName>
    </submittedName>
</protein>
<dbReference type="Proteomes" id="UP001344658">
    <property type="component" value="Unassembled WGS sequence"/>
</dbReference>
<dbReference type="Pfam" id="PF03995">
    <property type="entry name" value="Inhibitor_I36"/>
    <property type="match status" value="1"/>
</dbReference>
<dbReference type="EMBL" id="JAZEWV010000014">
    <property type="protein sequence ID" value="MEE4543944.1"/>
    <property type="molecule type" value="Genomic_DNA"/>
</dbReference>
<keyword evidence="3" id="KW-1185">Reference proteome</keyword>
<dbReference type="RefSeq" id="WP_330796805.1">
    <property type="nucleotide sequence ID" value="NZ_JAZEWV010000014.1"/>
</dbReference>
<evidence type="ECO:0000313" key="2">
    <source>
        <dbReference type="EMBL" id="MEE4543944.1"/>
    </source>
</evidence>